<protein>
    <recommendedName>
        <fullName evidence="6">Pre-mRNA polyadenylation factor Fip1 domain-containing protein</fullName>
    </recommendedName>
</protein>
<evidence type="ECO:0000256" key="4">
    <source>
        <dbReference type="ARBA" id="ARBA00023242"/>
    </source>
</evidence>
<dbReference type="PANTHER" id="PTHR36884">
    <property type="entry name" value="FIP1[III]-LIKE PROTEIN"/>
    <property type="match status" value="1"/>
</dbReference>
<keyword evidence="8" id="KW-1185">Reference proteome</keyword>
<dbReference type="InterPro" id="IPR044976">
    <property type="entry name" value="FIPS5/FIPS3-like"/>
</dbReference>
<evidence type="ECO:0000256" key="2">
    <source>
        <dbReference type="ARBA" id="ARBA00007459"/>
    </source>
</evidence>
<evidence type="ECO:0000256" key="3">
    <source>
        <dbReference type="ARBA" id="ARBA00022664"/>
    </source>
</evidence>
<evidence type="ECO:0000256" key="1">
    <source>
        <dbReference type="ARBA" id="ARBA00004123"/>
    </source>
</evidence>
<evidence type="ECO:0000259" key="6">
    <source>
        <dbReference type="Pfam" id="PF05182"/>
    </source>
</evidence>
<keyword evidence="4" id="KW-0539">Nucleus</keyword>
<organism evidence="7 8">
    <name type="scientific">Genlisea aurea</name>
    <dbReference type="NCBI Taxonomy" id="192259"/>
    <lineage>
        <taxon>Eukaryota</taxon>
        <taxon>Viridiplantae</taxon>
        <taxon>Streptophyta</taxon>
        <taxon>Embryophyta</taxon>
        <taxon>Tracheophyta</taxon>
        <taxon>Spermatophyta</taxon>
        <taxon>Magnoliopsida</taxon>
        <taxon>eudicotyledons</taxon>
        <taxon>Gunneridae</taxon>
        <taxon>Pentapetalae</taxon>
        <taxon>asterids</taxon>
        <taxon>lamiids</taxon>
        <taxon>Lamiales</taxon>
        <taxon>Lentibulariaceae</taxon>
        <taxon>Genlisea</taxon>
    </lineage>
</organism>
<evidence type="ECO:0000313" key="7">
    <source>
        <dbReference type="EMBL" id="EPS62002.1"/>
    </source>
</evidence>
<dbReference type="Proteomes" id="UP000015453">
    <property type="component" value="Unassembled WGS sequence"/>
</dbReference>
<dbReference type="OrthoDB" id="1917198at2759"/>
<feature type="region of interest" description="Disordered" evidence="5">
    <location>
        <begin position="90"/>
        <end position="122"/>
    </location>
</feature>
<dbReference type="GO" id="GO:0003723">
    <property type="term" value="F:RNA binding"/>
    <property type="evidence" value="ECO:0007669"/>
    <property type="project" value="TreeGrafter"/>
</dbReference>
<sequence>AAGVLSSDQAIPGLSGKMESRGTANFDDGWDSDESEDDLEIVLNDNNRVIMGMERMKGMDDANYEEGEPLVVVADNSDLGHHLHHPHMIDEQEWGDEEAGPAADGERKESGDATKPAMGGPSAMAAVPPKIGYNSHMYHHPLHSQFKYVRPGAAPIPSTAPATAGGPQTQVRPPMTMPTGAGRGRGDWRPTSGRGTVTMGGRGFGGSAWGGGMSGRGYGSGLDFTLPSHKTIFEVDIDGFEEKPWKLQGIDVSDFFNFGLNEESWKEYCKKLEHLRLETTMQGKIRVYESGRAEQDFDPDLPPELAAALGHSDFPSENTNAAKLELEIETLPVGRPIPVETGSIDRTPSADTRRLRFHDNDTIIEIFCGRSVDDDNKVANQEGNPVVEDRELDIAEHTGRSSNPSRDVHARKGRKNTAYLGGDDLQLDSDVTLRDQHDNRYFDHSIHFFH</sequence>
<gene>
    <name evidence="7" type="ORF">M569_12793</name>
</gene>
<evidence type="ECO:0000313" key="8">
    <source>
        <dbReference type="Proteomes" id="UP000015453"/>
    </source>
</evidence>
<dbReference type="GO" id="GO:0016607">
    <property type="term" value="C:nuclear speck"/>
    <property type="evidence" value="ECO:0007669"/>
    <property type="project" value="TreeGrafter"/>
</dbReference>
<proteinExistence type="inferred from homology"/>
<feature type="domain" description="Pre-mRNA polyadenylation factor Fip1" evidence="6">
    <location>
        <begin position="234"/>
        <end position="276"/>
    </location>
</feature>
<feature type="region of interest" description="Disordered" evidence="5">
    <location>
        <begin position="179"/>
        <end position="202"/>
    </location>
</feature>
<comment type="caution">
    <text evidence="7">The sequence shown here is derived from an EMBL/GenBank/DDBJ whole genome shotgun (WGS) entry which is preliminary data.</text>
</comment>
<feature type="non-terminal residue" evidence="7">
    <location>
        <position position="1"/>
    </location>
</feature>
<reference evidence="7 8" key="1">
    <citation type="journal article" date="2013" name="BMC Genomics">
        <title>The miniature genome of a carnivorous plant Genlisea aurea contains a low number of genes and short non-coding sequences.</title>
        <authorList>
            <person name="Leushkin E.V."/>
            <person name="Sutormin R.A."/>
            <person name="Nabieva E.R."/>
            <person name="Penin A.A."/>
            <person name="Kondrashov A.S."/>
            <person name="Logacheva M.D."/>
        </authorList>
    </citation>
    <scope>NUCLEOTIDE SEQUENCE [LARGE SCALE GENOMIC DNA]</scope>
</reference>
<comment type="subcellular location">
    <subcellularLocation>
        <location evidence="1">Nucleus</location>
    </subcellularLocation>
</comment>
<accession>S8DQG0</accession>
<name>S8DQG0_9LAMI</name>
<comment type="similarity">
    <text evidence="2">Belongs to the FIP1 family.</text>
</comment>
<evidence type="ECO:0000256" key="5">
    <source>
        <dbReference type="SAM" id="MobiDB-lite"/>
    </source>
</evidence>
<dbReference type="AlphaFoldDB" id="S8DQG0"/>
<keyword evidence="3" id="KW-0507">mRNA processing</keyword>
<dbReference type="Pfam" id="PF05182">
    <property type="entry name" value="Fip1"/>
    <property type="match status" value="1"/>
</dbReference>
<dbReference type="PANTHER" id="PTHR36884:SF1">
    <property type="entry name" value="FIP1[V]-LIKE PROTEIN"/>
    <property type="match status" value="1"/>
</dbReference>
<dbReference type="InterPro" id="IPR007854">
    <property type="entry name" value="Fip1_dom"/>
</dbReference>
<dbReference type="EMBL" id="AUSU01006455">
    <property type="protein sequence ID" value="EPS62002.1"/>
    <property type="molecule type" value="Genomic_DNA"/>
</dbReference>
<dbReference type="GO" id="GO:0006397">
    <property type="term" value="P:mRNA processing"/>
    <property type="evidence" value="ECO:0007669"/>
    <property type="project" value="UniProtKB-KW"/>
</dbReference>
<feature type="region of interest" description="Disordered" evidence="5">
    <location>
        <begin position="1"/>
        <end position="36"/>
    </location>
</feature>
<feature type="region of interest" description="Disordered" evidence="5">
    <location>
        <begin position="397"/>
        <end position="421"/>
    </location>
</feature>